<dbReference type="InterPro" id="IPR008928">
    <property type="entry name" value="6-hairpin_glycosidase_sf"/>
</dbReference>
<dbReference type="InterPro" id="IPR049049">
    <property type="entry name" value="Beta-AFase-like_GH127_C"/>
</dbReference>
<keyword evidence="5" id="KW-1185">Reference proteome</keyword>
<dbReference type="eggNOG" id="COG3533">
    <property type="taxonomic scope" value="Bacteria"/>
</dbReference>
<dbReference type="PANTHER" id="PTHR43465:SF2">
    <property type="entry name" value="DUF1680 DOMAIN PROTEIN (AFU_ORTHOLOGUE AFUA_1G08910)"/>
    <property type="match status" value="1"/>
</dbReference>
<sequence length="496" mass="52695">MIHGPVVPTARALGKLRPLPADTVRLDTGGLLGDWQALFSGSAAPAPHPREDRPGVEAALTGLFRETGDRAYLERACQLVESRGHGTLGETEFGPAHHQDHVPLRSATEVAGHVVWQLALLAGAVDIAVETHDHELLAAAERLYDSALTTRTYITGGQGSRHRDQAYGDPYELPPDRAYAETCASVASFQLAWRLLLATGDVRYADEMERVLLNGIAAGVSADGTAFFTANPLQARTGLTRQPPQPGACCPSAVSALMASLPGHVATGDNSGIQLHLYGSGALRSADRAIDVSTRYPWDEQITVTVTESSGEPWTLALRAPAWCADLRLTVNGTPAPARRLVEKGYLRLHRTWHPGDQITLTLAMPARRVAAHPRVDATRGAAALVRGPLVYCLEQADLPVSGKLAGATVDDVELDPSAPLAVAYHTGGISPVTLQAPVRFHPPVAEAPLYRTLPVGAAAPAAAVTGVATAIPYYLWANRGPGPMRVWLPLAPRHL</sequence>
<dbReference type="InterPro" id="IPR049174">
    <property type="entry name" value="Beta-AFase-like"/>
</dbReference>
<dbReference type="InterPro" id="IPR012878">
    <property type="entry name" value="Beta-AFase-like_GH127_cat"/>
</dbReference>
<dbReference type="STRING" id="512565.AMIS_23880"/>
<dbReference type="Pfam" id="PF20736">
    <property type="entry name" value="Glyco_hydro127M"/>
    <property type="match status" value="1"/>
</dbReference>
<gene>
    <name evidence="4" type="ordered locus">AMIS_23880</name>
</gene>
<dbReference type="AlphaFoldDB" id="I0H3M1"/>
<dbReference type="PATRIC" id="fig|512565.3.peg.2385"/>
<dbReference type="Pfam" id="PF07944">
    <property type="entry name" value="Beta-AFase-like_GH127_cat"/>
    <property type="match status" value="1"/>
</dbReference>
<feature type="domain" description="Non-reducing end beta-L-arabinofuranosidase-like GH127 catalytic" evidence="1">
    <location>
        <begin position="51"/>
        <end position="261"/>
    </location>
</feature>
<evidence type="ECO:0000259" key="3">
    <source>
        <dbReference type="Pfam" id="PF20737"/>
    </source>
</evidence>
<name>I0H3M1_ACTM4</name>
<feature type="domain" description="Non-reducing end beta-L-arabinofuranosidase-like GH127 middle" evidence="2">
    <location>
        <begin position="273"/>
        <end position="365"/>
    </location>
</feature>
<dbReference type="Proteomes" id="UP000007882">
    <property type="component" value="Chromosome"/>
</dbReference>
<accession>I0H3M1</accession>
<organism evidence="4 5">
    <name type="scientific">Actinoplanes missouriensis (strain ATCC 14538 / DSM 43046 / CBS 188.64 / JCM 3121 / NBRC 102363 / NCIMB 12654 / NRRL B-3342 / UNCC 431)</name>
    <dbReference type="NCBI Taxonomy" id="512565"/>
    <lineage>
        <taxon>Bacteria</taxon>
        <taxon>Bacillati</taxon>
        <taxon>Actinomycetota</taxon>
        <taxon>Actinomycetes</taxon>
        <taxon>Micromonosporales</taxon>
        <taxon>Micromonosporaceae</taxon>
        <taxon>Actinoplanes</taxon>
    </lineage>
</organism>
<evidence type="ECO:0000259" key="1">
    <source>
        <dbReference type="Pfam" id="PF07944"/>
    </source>
</evidence>
<dbReference type="SUPFAM" id="SSF48208">
    <property type="entry name" value="Six-hairpin glycosidases"/>
    <property type="match status" value="1"/>
</dbReference>
<evidence type="ECO:0000259" key="2">
    <source>
        <dbReference type="Pfam" id="PF20736"/>
    </source>
</evidence>
<feature type="domain" description="Non-reducing end beta-L-arabinofuranosidase-like GH127 C-terminal" evidence="3">
    <location>
        <begin position="368"/>
        <end position="490"/>
    </location>
</feature>
<dbReference type="OrthoDB" id="9757939at2"/>
<dbReference type="HOGENOM" id="CLU_549400_0_0_11"/>
<proteinExistence type="predicted"/>
<dbReference type="RefSeq" id="WP_014442503.1">
    <property type="nucleotide sequence ID" value="NC_017093.1"/>
</dbReference>
<dbReference type="GO" id="GO:0005975">
    <property type="term" value="P:carbohydrate metabolic process"/>
    <property type="evidence" value="ECO:0007669"/>
    <property type="project" value="InterPro"/>
</dbReference>
<protein>
    <recommendedName>
        <fullName evidence="6">Glycosyl hydrolase</fullName>
    </recommendedName>
</protein>
<dbReference type="KEGG" id="ams:AMIS_23880"/>
<dbReference type="InterPro" id="IPR049046">
    <property type="entry name" value="Beta-AFase-like_GH127_middle"/>
</dbReference>
<evidence type="ECO:0000313" key="4">
    <source>
        <dbReference type="EMBL" id="BAL87608.1"/>
    </source>
</evidence>
<evidence type="ECO:0000313" key="5">
    <source>
        <dbReference type="Proteomes" id="UP000007882"/>
    </source>
</evidence>
<dbReference type="EMBL" id="AP012319">
    <property type="protein sequence ID" value="BAL87608.1"/>
    <property type="molecule type" value="Genomic_DNA"/>
</dbReference>
<evidence type="ECO:0008006" key="6">
    <source>
        <dbReference type="Google" id="ProtNLM"/>
    </source>
</evidence>
<reference evidence="4 5" key="1">
    <citation type="submission" date="2012-02" db="EMBL/GenBank/DDBJ databases">
        <title>Complete genome sequence of Actinoplanes missouriensis 431 (= NBRC 102363).</title>
        <authorList>
            <person name="Ohnishi Y."/>
            <person name="Ishikawa J."/>
            <person name="Sekine M."/>
            <person name="Hosoyama A."/>
            <person name="Harada T."/>
            <person name="Narita H."/>
            <person name="Hata T."/>
            <person name="Konno Y."/>
            <person name="Tutikane K."/>
            <person name="Fujita N."/>
            <person name="Horinouchi S."/>
            <person name="Hayakawa M."/>
        </authorList>
    </citation>
    <scope>NUCLEOTIDE SEQUENCE [LARGE SCALE GENOMIC DNA]</scope>
    <source>
        <strain evidence="5">ATCC 14538 / DSM 43046 / CBS 188.64 / JCM 3121 / NBRC 102363 / NCIMB 12654 / NRRL B-3342 / UNCC 431</strain>
    </source>
</reference>
<dbReference type="Pfam" id="PF20737">
    <property type="entry name" value="Glyco_hydro127C"/>
    <property type="match status" value="1"/>
</dbReference>
<dbReference type="PANTHER" id="PTHR43465">
    <property type="entry name" value="DUF1680 DOMAIN PROTEIN (AFU_ORTHOLOGUE AFUA_1G08910)"/>
    <property type="match status" value="1"/>
</dbReference>